<dbReference type="AlphaFoldDB" id="A0ABD2ITC0"/>
<evidence type="ECO:0000256" key="1">
    <source>
        <dbReference type="SAM" id="MobiDB-lite"/>
    </source>
</evidence>
<reference evidence="2 3" key="1">
    <citation type="submission" date="2024-10" db="EMBL/GenBank/DDBJ databases">
        <authorList>
            <person name="Kim D."/>
        </authorList>
    </citation>
    <scope>NUCLEOTIDE SEQUENCE [LARGE SCALE GENOMIC DNA]</scope>
    <source>
        <strain evidence="2">BH-2024</strain>
    </source>
</reference>
<evidence type="ECO:0000313" key="3">
    <source>
        <dbReference type="Proteomes" id="UP001620626"/>
    </source>
</evidence>
<feature type="compositionally biased region" description="Acidic residues" evidence="1">
    <location>
        <begin position="21"/>
        <end position="38"/>
    </location>
</feature>
<sequence length="162" mass="18114">MLKIKYSNDEVPSISGLFDDKTEEEEEEEGELKEDNEEALASPQKSLITDNRIGEFGDEQHEEEQAEFTPMGCVLLKGGGDEIAMVRIGRLKRELENAQQSGDDQLLFRCCDALMDRMPDQLQLDSDECTVAFDLDKFDEGAVQTLEQLLLIGPLTPLNGNS</sequence>
<dbReference type="Proteomes" id="UP001620626">
    <property type="component" value="Unassembled WGS sequence"/>
</dbReference>
<dbReference type="EMBL" id="JBICBT010001108">
    <property type="protein sequence ID" value="KAL3082471.1"/>
    <property type="molecule type" value="Genomic_DNA"/>
</dbReference>
<evidence type="ECO:0000313" key="2">
    <source>
        <dbReference type="EMBL" id="KAL3082471.1"/>
    </source>
</evidence>
<proteinExistence type="predicted"/>
<gene>
    <name evidence="2" type="ORF">niasHT_032834</name>
</gene>
<name>A0ABD2ITC0_9BILA</name>
<feature type="region of interest" description="Disordered" evidence="1">
    <location>
        <begin position="1"/>
        <end position="51"/>
    </location>
</feature>
<organism evidence="2 3">
    <name type="scientific">Heterodera trifolii</name>
    <dbReference type="NCBI Taxonomy" id="157864"/>
    <lineage>
        <taxon>Eukaryota</taxon>
        <taxon>Metazoa</taxon>
        <taxon>Ecdysozoa</taxon>
        <taxon>Nematoda</taxon>
        <taxon>Chromadorea</taxon>
        <taxon>Rhabditida</taxon>
        <taxon>Tylenchina</taxon>
        <taxon>Tylenchomorpha</taxon>
        <taxon>Tylenchoidea</taxon>
        <taxon>Heteroderidae</taxon>
        <taxon>Heteroderinae</taxon>
        <taxon>Heterodera</taxon>
    </lineage>
</organism>
<comment type="caution">
    <text evidence="2">The sequence shown here is derived from an EMBL/GenBank/DDBJ whole genome shotgun (WGS) entry which is preliminary data.</text>
</comment>
<keyword evidence="3" id="KW-1185">Reference proteome</keyword>
<accession>A0ABD2ITC0</accession>
<protein>
    <submittedName>
        <fullName evidence="2">Uncharacterized protein</fullName>
    </submittedName>
</protein>